<keyword evidence="3" id="KW-1185">Reference proteome</keyword>
<dbReference type="STRING" id="1051890.A0A3N4L9Y4"/>
<dbReference type="PANTHER" id="PTHR35184">
    <property type="entry name" value="YALI0C10208P"/>
    <property type="match status" value="1"/>
</dbReference>
<keyword evidence="1" id="KW-0812">Transmembrane</keyword>
<dbReference type="Pfam" id="PF11309">
    <property type="entry name" value="DUF3112"/>
    <property type="match status" value="1"/>
</dbReference>
<feature type="transmembrane region" description="Helical" evidence="1">
    <location>
        <begin position="51"/>
        <end position="74"/>
    </location>
</feature>
<feature type="transmembrane region" description="Helical" evidence="1">
    <location>
        <begin position="170"/>
        <end position="187"/>
    </location>
</feature>
<organism evidence="2 3">
    <name type="scientific">Terfezia boudieri ATCC MYA-4762</name>
    <dbReference type="NCBI Taxonomy" id="1051890"/>
    <lineage>
        <taxon>Eukaryota</taxon>
        <taxon>Fungi</taxon>
        <taxon>Dikarya</taxon>
        <taxon>Ascomycota</taxon>
        <taxon>Pezizomycotina</taxon>
        <taxon>Pezizomycetes</taxon>
        <taxon>Pezizales</taxon>
        <taxon>Pezizaceae</taxon>
        <taxon>Terfezia</taxon>
    </lineage>
</organism>
<dbReference type="OrthoDB" id="3357002at2759"/>
<evidence type="ECO:0000313" key="2">
    <source>
        <dbReference type="EMBL" id="RPB18279.1"/>
    </source>
</evidence>
<dbReference type="InParanoid" id="A0A3N4L9Y4"/>
<feature type="transmembrane region" description="Helical" evidence="1">
    <location>
        <begin position="128"/>
        <end position="150"/>
    </location>
</feature>
<feature type="transmembrane region" description="Helical" evidence="1">
    <location>
        <begin position="247"/>
        <end position="267"/>
    </location>
</feature>
<dbReference type="EMBL" id="ML121653">
    <property type="protein sequence ID" value="RPB18279.1"/>
    <property type="molecule type" value="Genomic_DNA"/>
</dbReference>
<reference evidence="2 3" key="1">
    <citation type="journal article" date="2018" name="Nat. Ecol. Evol.">
        <title>Pezizomycetes genomes reveal the molecular basis of ectomycorrhizal truffle lifestyle.</title>
        <authorList>
            <person name="Murat C."/>
            <person name="Payen T."/>
            <person name="Noel B."/>
            <person name="Kuo A."/>
            <person name="Morin E."/>
            <person name="Chen J."/>
            <person name="Kohler A."/>
            <person name="Krizsan K."/>
            <person name="Balestrini R."/>
            <person name="Da Silva C."/>
            <person name="Montanini B."/>
            <person name="Hainaut M."/>
            <person name="Levati E."/>
            <person name="Barry K.W."/>
            <person name="Belfiori B."/>
            <person name="Cichocki N."/>
            <person name="Clum A."/>
            <person name="Dockter R.B."/>
            <person name="Fauchery L."/>
            <person name="Guy J."/>
            <person name="Iotti M."/>
            <person name="Le Tacon F."/>
            <person name="Lindquist E.A."/>
            <person name="Lipzen A."/>
            <person name="Malagnac F."/>
            <person name="Mello A."/>
            <person name="Molinier V."/>
            <person name="Miyauchi S."/>
            <person name="Poulain J."/>
            <person name="Riccioni C."/>
            <person name="Rubini A."/>
            <person name="Sitrit Y."/>
            <person name="Splivallo R."/>
            <person name="Traeger S."/>
            <person name="Wang M."/>
            <person name="Zifcakova L."/>
            <person name="Wipf D."/>
            <person name="Zambonelli A."/>
            <person name="Paolocci F."/>
            <person name="Nowrousian M."/>
            <person name="Ottonello S."/>
            <person name="Baldrian P."/>
            <person name="Spatafora J.W."/>
            <person name="Henrissat B."/>
            <person name="Nagy L.G."/>
            <person name="Aury J.M."/>
            <person name="Wincker P."/>
            <person name="Grigoriev I.V."/>
            <person name="Bonfante P."/>
            <person name="Martin F.M."/>
        </authorList>
    </citation>
    <scope>NUCLEOTIDE SEQUENCE [LARGE SCALE GENOMIC DNA]</scope>
    <source>
        <strain evidence="2 3">ATCC MYA-4762</strain>
    </source>
</reference>
<sequence>MPPGVIPNAILGGVPDRKTDIPVCGVLIALFAINGFIHSNIFKRNKAQGRLFIFSMMVFGFCMSRCVTFGVRISWASSPTDPSLTIAAQVLLSAGVVLLFIVNLVCAQRILEALHPATGRSRPVRYAFMAYYASIIVVLIMVITTTVQSFKTTNPSILKTDMDVRKSCGIWMTLFAFSSIPVSLIAFFTPSESPPTKLGTGSMRTKVAIVCGVSVLLTLSVAFRTSIVFLPTRPITDPAWYHQRPAFYTFTPMLELMVVITLAALRFDQRFYLDGKAEKEREQGKDMSTEGK</sequence>
<dbReference type="AlphaFoldDB" id="A0A3N4L9Y4"/>
<feature type="transmembrane region" description="Helical" evidence="1">
    <location>
        <begin position="86"/>
        <end position="107"/>
    </location>
</feature>
<protein>
    <submittedName>
        <fullName evidence="2">Uncharacterized protein</fullName>
    </submittedName>
</protein>
<evidence type="ECO:0000256" key="1">
    <source>
        <dbReference type="SAM" id="Phobius"/>
    </source>
</evidence>
<keyword evidence="1" id="KW-1133">Transmembrane helix</keyword>
<name>A0A3N4L9Y4_9PEZI</name>
<dbReference type="PANTHER" id="PTHR35184:SF1">
    <property type="entry name" value="INTEGRAL MEMBRANE PROTEIN"/>
    <property type="match status" value="1"/>
</dbReference>
<evidence type="ECO:0000313" key="3">
    <source>
        <dbReference type="Proteomes" id="UP000267821"/>
    </source>
</evidence>
<keyword evidence="1" id="KW-0472">Membrane</keyword>
<dbReference type="InterPro" id="IPR021460">
    <property type="entry name" value="DUF3112"/>
</dbReference>
<dbReference type="Proteomes" id="UP000267821">
    <property type="component" value="Unassembled WGS sequence"/>
</dbReference>
<feature type="transmembrane region" description="Helical" evidence="1">
    <location>
        <begin position="207"/>
        <end position="227"/>
    </location>
</feature>
<proteinExistence type="predicted"/>
<feature type="transmembrane region" description="Helical" evidence="1">
    <location>
        <begin position="20"/>
        <end position="39"/>
    </location>
</feature>
<accession>A0A3N4L9Y4</accession>
<gene>
    <name evidence="2" type="ORF">L211DRAFT_843830</name>
</gene>